<evidence type="ECO:0000313" key="1">
    <source>
        <dbReference type="EMBL" id="KAI4825745.1"/>
    </source>
</evidence>
<proteinExistence type="predicted"/>
<evidence type="ECO:0000313" key="2">
    <source>
        <dbReference type="Proteomes" id="UP001057452"/>
    </source>
</evidence>
<protein>
    <submittedName>
        <fullName evidence="1">Uncharacterized protein</fullName>
    </submittedName>
</protein>
<dbReference type="Proteomes" id="UP001057452">
    <property type="component" value="Chromosome 6"/>
</dbReference>
<comment type="caution">
    <text evidence="1">The sequence shown here is derived from an EMBL/GenBank/DDBJ whole genome shotgun (WGS) entry which is preliminary data.</text>
</comment>
<name>A0ACB9XGC6_CHAAC</name>
<organism evidence="1 2">
    <name type="scientific">Chaenocephalus aceratus</name>
    <name type="common">Blackfin icefish</name>
    <name type="synonym">Chaenichthys aceratus</name>
    <dbReference type="NCBI Taxonomy" id="36190"/>
    <lineage>
        <taxon>Eukaryota</taxon>
        <taxon>Metazoa</taxon>
        <taxon>Chordata</taxon>
        <taxon>Craniata</taxon>
        <taxon>Vertebrata</taxon>
        <taxon>Euteleostomi</taxon>
        <taxon>Actinopterygii</taxon>
        <taxon>Neopterygii</taxon>
        <taxon>Teleostei</taxon>
        <taxon>Neoteleostei</taxon>
        <taxon>Acanthomorphata</taxon>
        <taxon>Eupercaria</taxon>
        <taxon>Perciformes</taxon>
        <taxon>Notothenioidei</taxon>
        <taxon>Channichthyidae</taxon>
        <taxon>Chaenocephalus</taxon>
    </lineage>
</organism>
<dbReference type="EMBL" id="CM043790">
    <property type="protein sequence ID" value="KAI4825745.1"/>
    <property type="molecule type" value="Genomic_DNA"/>
</dbReference>
<gene>
    <name evidence="1" type="ORF">KUCAC02_021415</name>
</gene>
<reference evidence="1" key="1">
    <citation type="submission" date="2022-05" db="EMBL/GenBank/DDBJ databases">
        <title>Chromosome-level genome of Chaenocephalus aceratus.</title>
        <authorList>
            <person name="Park H."/>
        </authorList>
    </citation>
    <scope>NUCLEOTIDE SEQUENCE</scope>
    <source>
        <strain evidence="1">KU_202001</strain>
    </source>
</reference>
<sequence length="863" mass="95292">LQRLFGPALLRGHRHVVTGLCDFRALSGLAPSTLERWSTTRWTDCQPNYPQLELSGKGIRYISQTQGLPAEHLLNKGTKTSRFFSKESSPPYASWRLKTTAEHEKETGLKSKEARKYIFSCLEDIAHVNLVLSPDTGDMQAEKADRREFVSLLKSMLINAEDRTVPTSVLNHPFLTMAHLLDYPHSNHVQSSFRIMDMCHARPNNSVFDVLNQNTIHFSRSPVATAASSGLPLGYSNIPVHAQPMNQSAPSVLHSWDSSNDWEWSVLHAQTPSHLPSFFVLPPCKVTSTNRQGTLFPWLPQAPPIQPLPVRPGVIAQQAWSSRAWQQMTTVGPPPSHPPPPPPQSSLTNDAAAGPQRISDWGSHYTSVMQQPLLTNQMQALSAHQPINIGIAHVVWPQQANKRNRHSHNRNLSHPRNIHTSVCRTPKMASVVGHAVVPREQPQRELPPVQPVVPNAEEEVSCFKEAAPNGNSQQDRSNQPQRHVAVLMGDTPSPAASVISIRSDLTDGEEEEDEEPRRCRLRGSPDSSLSTSSFASNSLQSSPSISPCKRPNSMSEDDGHESGCDTVEGSPTSDTLTSPRGNSPYRYLDNSNHNNRPSLAAMVAPLPSPAVQGRSPCGVRTMVVPPMRVQNNNSHGTEERTQRTESWSRSKGRCSLIGQSTPSSYTLLPSAPLLSRQQNMSGHQQQHPLGFGQVPYVSNLSNKEWNGNYGPLRPHAYIPPTVHTHTFTHLQHSSPTHTSAAPHTHTLLSYPPNAHHPHPILPSRPPPLLQHSYGLSHPQGGAIVHQVTLGISHHPGHPVPHPHRLLPSPTIHPHHQPGYAHHHPHQFKPLFPPPHPYMASPAAYTGFPLSPTKLSHHPQFSYI</sequence>
<accession>A0ACB9XGC6</accession>
<keyword evidence="2" id="KW-1185">Reference proteome</keyword>
<feature type="non-terminal residue" evidence="1">
    <location>
        <position position="1"/>
    </location>
</feature>